<feature type="transmembrane region" description="Helical" evidence="9">
    <location>
        <begin position="199"/>
        <end position="221"/>
    </location>
</feature>
<dbReference type="PANTHER" id="PTHR23501:SF187">
    <property type="entry name" value="MAJOR FACILITATOR SUPERFAMILY (MFS) PROFILE DOMAIN-CONTAINING PROTEIN"/>
    <property type="match status" value="1"/>
</dbReference>
<protein>
    <submittedName>
        <fullName evidence="11">MFS general substrate transporter</fullName>
    </submittedName>
</protein>
<dbReference type="InterPro" id="IPR011701">
    <property type="entry name" value="MFS"/>
</dbReference>
<evidence type="ECO:0000256" key="9">
    <source>
        <dbReference type="SAM" id="Phobius"/>
    </source>
</evidence>
<gene>
    <name evidence="11" type="ORF">BO78DRAFT_374836</name>
</gene>
<evidence type="ECO:0000313" key="11">
    <source>
        <dbReference type="EMBL" id="PYI03529.1"/>
    </source>
</evidence>
<comment type="subcellular location">
    <subcellularLocation>
        <location evidence="1">Membrane</location>
        <topology evidence="1">Multi-pass membrane protein</topology>
    </subcellularLocation>
</comment>
<name>A0A319ERP8_ASPSB</name>
<evidence type="ECO:0000256" key="6">
    <source>
        <dbReference type="ARBA" id="ARBA00023136"/>
    </source>
</evidence>
<dbReference type="Proteomes" id="UP000248423">
    <property type="component" value="Unassembled WGS sequence"/>
</dbReference>
<keyword evidence="6 9" id="KW-0472">Membrane</keyword>
<sequence length="598" mass="64782">MTEASTTTLTRRKNLPTNRPDEPDGQEITLVPLEEADQKQKGEREQVKAAQEGQEPNEPPSPQNLPPPKTWRFWAVFPALCMTTFLAALDMSILSTALPTIALDLHAGDLYMWITNSYILSSTVVLPLFGQMANIFGRRWIMISSVVIFAVGSAMAGGANNVSAIIAGRTVQGIGGGGINTLVDVVICDLVPLRQRGKYVALMASVWAVGTTIGPVLGGAFAQYVSWRWVFLINLPLCAVSLLLLVLFLRVTHPRSTGTIWQQLRRVDVVGNTILTMAVVAILLGLTWAGTSYPWSSWRVLVPLLLGLAGLVLFYGHQTSRFCPEPSLPLPLFSSATALCALWISFLQNMLLYWVGYFLPIYFQAIRSLTATESGIHVLPITGAIAPFGVITGILIAVTGKYRVFHFVGYTCLTAGTGLLSLLNNQSPARDWAGFQVVFGVGSGMIFSSTLPPIQATLPESDVATATATWAFVRSLGCIWGIAIPTTIFNTRVQALLYRVSSASLREQLGNGGAYALASDGLMRTLRDAPALRAEVLGVYEESLRWVWWMAVPFGVVGLLLCIPIKQLVLSEELHMEFGLQEEDTGGSSEVSPALPPG</sequence>
<feature type="transmembrane region" description="Helical" evidence="9">
    <location>
        <begin position="269"/>
        <end position="290"/>
    </location>
</feature>
<dbReference type="Gene3D" id="1.20.1720.10">
    <property type="entry name" value="Multidrug resistance protein D"/>
    <property type="match status" value="1"/>
</dbReference>
<keyword evidence="12" id="KW-1185">Reference proteome</keyword>
<feature type="transmembrane region" description="Helical" evidence="9">
    <location>
        <begin position="171"/>
        <end position="192"/>
    </location>
</feature>
<feature type="compositionally biased region" description="Pro residues" evidence="8">
    <location>
        <begin position="57"/>
        <end position="67"/>
    </location>
</feature>
<dbReference type="PROSITE" id="PS50850">
    <property type="entry name" value="MFS"/>
    <property type="match status" value="1"/>
</dbReference>
<evidence type="ECO:0000256" key="2">
    <source>
        <dbReference type="ARBA" id="ARBA00008335"/>
    </source>
</evidence>
<dbReference type="InterPro" id="IPR036259">
    <property type="entry name" value="MFS_trans_sf"/>
</dbReference>
<feature type="transmembrane region" description="Helical" evidence="9">
    <location>
        <begin position="404"/>
        <end position="423"/>
    </location>
</feature>
<feature type="transmembrane region" description="Helical" evidence="9">
    <location>
        <begin position="296"/>
        <end position="316"/>
    </location>
</feature>
<evidence type="ECO:0000259" key="10">
    <source>
        <dbReference type="PROSITE" id="PS50850"/>
    </source>
</evidence>
<organism evidence="11 12">
    <name type="scientific">Aspergillus sclerotiicarbonarius (strain CBS 121057 / IBT 28362)</name>
    <dbReference type="NCBI Taxonomy" id="1448318"/>
    <lineage>
        <taxon>Eukaryota</taxon>
        <taxon>Fungi</taxon>
        <taxon>Dikarya</taxon>
        <taxon>Ascomycota</taxon>
        <taxon>Pezizomycotina</taxon>
        <taxon>Eurotiomycetes</taxon>
        <taxon>Eurotiomycetidae</taxon>
        <taxon>Eurotiales</taxon>
        <taxon>Aspergillaceae</taxon>
        <taxon>Aspergillus</taxon>
        <taxon>Aspergillus subgen. Circumdati</taxon>
    </lineage>
</organism>
<evidence type="ECO:0000256" key="1">
    <source>
        <dbReference type="ARBA" id="ARBA00004141"/>
    </source>
</evidence>
<comment type="similarity">
    <text evidence="2">Belongs to the major facilitator superfamily.</text>
</comment>
<feature type="region of interest" description="Disordered" evidence="8">
    <location>
        <begin position="1"/>
        <end position="67"/>
    </location>
</feature>
<feature type="transmembrane region" description="Helical" evidence="9">
    <location>
        <begin position="376"/>
        <end position="398"/>
    </location>
</feature>
<dbReference type="Gene3D" id="1.20.1250.20">
    <property type="entry name" value="MFS general substrate transporter like domains"/>
    <property type="match status" value="1"/>
</dbReference>
<dbReference type="EMBL" id="KZ826379">
    <property type="protein sequence ID" value="PYI03529.1"/>
    <property type="molecule type" value="Genomic_DNA"/>
</dbReference>
<feature type="transmembrane region" description="Helical" evidence="9">
    <location>
        <begin position="110"/>
        <end position="129"/>
    </location>
</feature>
<evidence type="ECO:0000256" key="3">
    <source>
        <dbReference type="ARBA" id="ARBA00022448"/>
    </source>
</evidence>
<dbReference type="SUPFAM" id="SSF103473">
    <property type="entry name" value="MFS general substrate transporter"/>
    <property type="match status" value="1"/>
</dbReference>
<feature type="domain" description="Major facilitator superfamily (MFS) profile" evidence="10">
    <location>
        <begin position="76"/>
        <end position="570"/>
    </location>
</feature>
<feature type="transmembrane region" description="Helical" evidence="9">
    <location>
        <begin position="546"/>
        <end position="565"/>
    </location>
</feature>
<evidence type="ECO:0000256" key="7">
    <source>
        <dbReference type="ARBA" id="ARBA00023180"/>
    </source>
</evidence>
<dbReference type="GO" id="GO:0005886">
    <property type="term" value="C:plasma membrane"/>
    <property type="evidence" value="ECO:0007669"/>
    <property type="project" value="TreeGrafter"/>
</dbReference>
<keyword evidence="3" id="KW-0813">Transport</keyword>
<dbReference type="VEuPathDB" id="FungiDB:BO78DRAFT_374836"/>
<evidence type="ECO:0000313" key="12">
    <source>
        <dbReference type="Proteomes" id="UP000248423"/>
    </source>
</evidence>
<dbReference type="OrthoDB" id="10021397at2759"/>
<feature type="compositionally biased region" description="Basic and acidic residues" evidence="8">
    <location>
        <begin position="36"/>
        <end position="47"/>
    </location>
</feature>
<keyword evidence="5 9" id="KW-1133">Transmembrane helix</keyword>
<dbReference type="Pfam" id="PF07690">
    <property type="entry name" value="MFS_1"/>
    <property type="match status" value="1"/>
</dbReference>
<feature type="transmembrane region" description="Helical" evidence="9">
    <location>
        <begin position="227"/>
        <end position="249"/>
    </location>
</feature>
<evidence type="ECO:0000256" key="4">
    <source>
        <dbReference type="ARBA" id="ARBA00022692"/>
    </source>
</evidence>
<reference evidence="11 12" key="1">
    <citation type="submission" date="2018-02" db="EMBL/GenBank/DDBJ databases">
        <title>The genomes of Aspergillus section Nigri reveals drivers in fungal speciation.</title>
        <authorList>
            <consortium name="DOE Joint Genome Institute"/>
            <person name="Vesth T.C."/>
            <person name="Nybo J."/>
            <person name="Theobald S."/>
            <person name="Brandl J."/>
            <person name="Frisvad J.C."/>
            <person name="Nielsen K.F."/>
            <person name="Lyhne E.K."/>
            <person name="Kogle M.E."/>
            <person name="Kuo A."/>
            <person name="Riley R."/>
            <person name="Clum A."/>
            <person name="Nolan M."/>
            <person name="Lipzen A."/>
            <person name="Salamov A."/>
            <person name="Henrissat B."/>
            <person name="Wiebenga A."/>
            <person name="De vries R.P."/>
            <person name="Grigoriev I.V."/>
            <person name="Mortensen U.H."/>
            <person name="Andersen M.R."/>
            <person name="Baker S.E."/>
        </authorList>
    </citation>
    <scope>NUCLEOTIDE SEQUENCE [LARGE SCALE GENOMIC DNA]</scope>
    <source>
        <strain evidence="11 12">CBS 121057</strain>
    </source>
</reference>
<dbReference type="PRINTS" id="PR01036">
    <property type="entry name" value="TCRTETB"/>
</dbReference>
<dbReference type="PANTHER" id="PTHR23501">
    <property type="entry name" value="MAJOR FACILITATOR SUPERFAMILY"/>
    <property type="match status" value="1"/>
</dbReference>
<dbReference type="CDD" id="cd17502">
    <property type="entry name" value="MFS_Azr1_MDR_like"/>
    <property type="match status" value="1"/>
</dbReference>
<feature type="transmembrane region" description="Helical" evidence="9">
    <location>
        <begin position="141"/>
        <end position="159"/>
    </location>
</feature>
<proteinExistence type="inferred from homology"/>
<keyword evidence="4 9" id="KW-0812">Transmembrane</keyword>
<keyword evidence="7" id="KW-0325">Glycoprotein</keyword>
<feature type="transmembrane region" description="Helical" evidence="9">
    <location>
        <begin position="435"/>
        <end position="454"/>
    </location>
</feature>
<feature type="transmembrane region" description="Helical" evidence="9">
    <location>
        <begin position="328"/>
        <end position="346"/>
    </location>
</feature>
<feature type="transmembrane region" description="Helical" evidence="9">
    <location>
        <begin position="73"/>
        <end position="98"/>
    </location>
</feature>
<evidence type="ECO:0000256" key="8">
    <source>
        <dbReference type="SAM" id="MobiDB-lite"/>
    </source>
</evidence>
<dbReference type="GO" id="GO:0022857">
    <property type="term" value="F:transmembrane transporter activity"/>
    <property type="evidence" value="ECO:0007669"/>
    <property type="project" value="InterPro"/>
</dbReference>
<evidence type="ECO:0000256" key="5">
    <source>
        <dbReference type="ARBA" id="ARBA00022989"/>
    </source>
</evidence>
<dbReference type="InterPro" id="IPR020846">
    <property type="entry name" value="MFS_dom"/>
</dbReference>
<dbReference type="AlphaFoldDB" id="A0A319ERP8"/>
<accession>A0A319ERP8</accession>